<keyword evidence="1" id="KW-0863">Zinc-finger</keyword>
<dbReference type="PROSITE" id="PS50158">
    <property type="entry name" value="ZF_CCHC"/>
    <property type="match status" value="1"/>
</dbReference>
<feature type="domain" description="CCHC-type" evidence="3">
    <location>
        <begin position="252"/>
        <end position="267"/>
    </location>
</feature>
<dbReference type="SUPFAM" id="SSF57756">
    <property type="entry name" value="Retrovirus zinc finger-like domains"/>
    <property type="match status" value="1"/>
</dbReference>
<evidence type="ECO:0000313" key="5">
    <source>
        <dbReference type="Proteomes" id="UP001457282"/>
    </source>
</evidence>
<comment type="caution">
    <text evidence="4">The sequence shown here is derived from an EMBL/GenBank/DDBJ whole genome shotgun (WGS) entry which is preliminary data.</text>
</comment>
<dbReference type="GO" id="GO:0008270">
    <property type="term" value="F:zinc ion binding"/>
    <property type="evidence" value="ECO:0007669"/>
    <property type="project" value="UniProtKB-KW"/>
</dbReference>
<dbReference type="AlphaFoldDB" id="A0AAW1X7E8"/>
<proteinExistence type="predicted"/>
<name>A0AAW1X7E8_RUBAR</name>
<dbReference type="Gene3D" id="4.10.60.10">
    <property type="entry name" value="Zinc finger, CCHC-type"/>
    <property type="match status" value="1"/>
</dbReference>
<reference evidence="4 5" key="1">
    <citation type="journal article" date="2023" name="G3 (Bethesda)">
        <title>A chromosome-length genome assembly and annotation of blackberry (Rubus argutus, cv. 'Hillquist').</title>
        <authorList>
            <person name="Bruna T."/>
            <person name="Aryal R."/>
            <person name="Dudchenko O."/>
            <person name="Sargent D.J."/>
            <person name="Mead D."/>
            <person name="Buti M."/>
            <person name="Cavallini A."/>
            <person name="Hytonen T."/>
            <person name="Andres J."/>
            <person name="Pham M."/>
            <person name="Weisz D."/>
            <person name="Mascagni F."/>
            <person name="Usai G."/>
            <person name="Natali L."/>
            <person name="Bassil N."/>
            <person name="Fernandez G.E."/>
            <person name="Lomsadze A."/>
            <person name="Armour M."/>
            <person name="Olukolu B."/>
            <person name="Poorten T."/>
            <person name="Britton C."/>
            <person name="Davik J."/>
            <person name="Ashrafi H."/>
            <person name="Aiden E.L."/>
            <person name="Borodovsky M."/>
            <person name="Worthington M."/>
        </authorList>
    </citation>
    <scope>NUCLEOTIDE SEQUENCE [LARGE SCALE GENOMIC DNA]</scope>
    <source>
        <strain evidence="4">PI 553951</strain>
    </source>
</reference>
<sequence length="281" mass="31385">MPRKRDRTRRDENPLPVTPQEKFFERDRAAFPSNDISSSFSHGRARRPGTERFAGATNPAMAWSWINKLEKFFDEMGYSNDRRVLWAAALLDSDAHYWWMSIEQGYENPSSISWTNFLTHFFDKYINCGARLGTAAPTEFRPLAKASVGCESELRSRPRPMDVGGPSWGPSKESTSGSESSSGSSPSSYNSGARSSFKRHNQGARQRFKRNTCSYKHGGASHNRPPIPRDYPWCPNCGKHHMGECQAGSTVCFQCGQHGHFRRNCPQLFQGAGTAGGSSST</sequence>
<dbReference type="SMART" id="SM00343">
    <property type="entry name" value="ZnF_C2HC"/>
    <property type="match status" value="1"/>
</dbReference>
<feature type="region of interest" description="Disordered" evidence="2">
    <location>
        <begin position="1"/>
        <end position="30"/>
    </location>
</feature>
<feature type="compositionally biased region" description="Low complexity" evidence="2">
    <location>
        <begin position="169"/>
        <end position="195"/>
    </location>
</feature>
<protein>
    <recommendedName>
        <fullName evidence="3">CCHC-type domain-containing protein</fullName>
    </recommendedName>
</protein>
<evidence type="ECO:0000259" key="3">
    <source>
        <dbReference type="PROSITE" id="PS50158"/>
    </source>
</evidence>
<dbReference type="InterPro" id="IPR001878">
    <property type="entry name" value="Znf_CCHC"/>
</dbReference>
<accession>A0AAW1X7E8</accession>
<keyword evidence="5" id="KW-1185">Reference proteome</keyword>
<feature type="compositionally biased region" description="Basic residues" evidence="2">
    <location>
        <begin position="196"/>
        <end position="210"/>
    </location>
</feature>
<dbReference type="EMBL" id="JBEDUW010000004">
    <property type="protein sequence ID" value="KAK9932335.1"/>
    <property type="molecule type" value="Genomic_DNA"/>
</dbReference>
<keyword evidence="1" id="KW-0862">Zinc</keyword>
<dbReference type="Pfam" id="PF00098">
    <property type="entry name" value="zf-CCHC"/>
    <property type="match status" value="1"/>
</dbReference>
<feature type="region of interest" description="Disordered" evidence="2">
    <location>
        <begin position="151"/>
        <end position="225"/>
    </location>
</feature>
<dbReference type="GO" id="GO:0003676">
    <property type="term" value="F:nucleic acid binding"/>
    <property type="evidence" value="ECO:0007669"/>
    <property type="project" value="InterPro"/>
</dbReference>
<dbReference type="Proteomes" id="UP001457282">
    <property type="component" value="Unassembled WGS sequence"/>
</dbReference>
<dbReference type="InterPro" id="IPR036875">
    <property type="entry name" value="Znf_CCHC_sf"/>
</dbReference>
<evidence type="ECO:0000256" key="1">
    <source>
        <dbReference type="PROSITE-ProRule" id="PRU00047"/>
    </source>
</evidence>
<keyword evidence="1" id="KW-0479">Metal-binding</keyword>
<evidence type="ECO:0000313" key="4">
    <source>
        <dbReference type="EMBL" id="KAK9932335.1"/>
    </source>
</evidence>
<evidence type="ECO:0000256" key="2">
    <source>
        <dbReference type="SAM" id="MobiDB-lite"/>
    </source>
</evidence>
<gene>
    <name evidence="4" type="ORF">M0R45_019577</name>
</gene>
<organism evidence="4 5">
    <name type="scientific">Rubus argutus</name>
    <name type="common">Southern blackberry</name>
    <dbReference type="NCBI Taxonomy" id="59490"/>
    <lineage>
        <taxon>Eukaryota</taxon>
        <taxon>Viridiplantae</taxon>
        <taxon>Streptophyta</taxon>
        <taxon>Embryophyta</taxon>
        <taxon>Tracheophyta</taxon>
        <taxon>Spermatophyta</taxon>
        <taxon>Magnoliopsida</taxon>
        <taxon>eudicotyledons</taxon>
        <taxon>Gunneridae</taxon>
        <taxon>Pentapetalae</taxon>
        <taxon>rosids</taxon>
        <taxon>fabids</taxon>
        <taxon>Rosales</taxon>
        <taxon>Rosaceae</taxon>
        <taxon>Rosoideae</taxon>
        <taxon>Rosoideae incertae sedis</taxon>
        <taxon>Rubus</taxon>
    </lineage>
</organism>